<evidence type="ECO:0000313" key="7">
    <source>
        <dbReference type="Proteomes" id="UP000215043"/>
    </source>
</evidence>
<keyword evidence="2" id="KW-1133">Transmembrane helix</keyword>
<dbReference type="InterPro" id="IPR026004">
    <property type="entry name" value="Septum_form"/>
</dbReference>
<dbReference type="AlphaFoldDB" id="A0A099DBE8"/>
<dbReference type="KEGG" id="aey:CDG81_00700"/>
<organism evidence="4 7">
    <name type="scientific">Actinopolyspora erythraea</name>
    <dbReference type="NCBI Taxonomy" id="414996"/>
    <lineage>
        <taxon>Bacteria</taxon>
        <taxon>Bacillati</taxon>
        <taxon>Actinomycetota</taxon>
        <taxon>Actinomycetes</taxon>
        <taxon>Actinopolysporales</taxon>
        <taxon>Actinopolysporaceae</taxon>
        <taxon>Actinopolyspora</taxon>
    </lineage>
</organism>
<feature type="region of interest" description="Disordered" evidence="1">
    <location>
        <begin position="321"/>
        <end position="345"/>
    </location>
</feature>
<dbReference type="eggNOG" id="ENOG5030VN0">
    <property type="taxonomic scope" value="Bacteria"/>
</dbReference>
<dbReference type="EMBL" id="JPMV01000001">
    <property type="protein sequence ID" value="KGI83226.1"/>
    <property type="molecule type" value="Genomic_DNA"/>
</dbReference>
<evidence type="ECO:0000259" key="3">
    <source>
        <dbReference type="Pfam" id="PF13845"/>
    </source>
</evidence>
<sequence length="345" mass="36953">MAEPPESPPPEQPPGTKSSSHGDRDRQGAANARLVMLMAVLGALLVFTVAALLNWPSAEKPAPGLAEQPTTTAEPPEFEAPAGTCLNWTEPDASDISRVDCSEPHLFEMTGTTEVWARFGPDADFPNTEVFNELKEKRCADVARQYLEGGFDPKGRFEVSAFLPSERSWEDGDRTLHCALQQPGPAGQLYRFTGKVDGLDQSDTYEVGTCLGISGSSVSAPVECSEPHSVEMTGLADLGQEFQDGFPPTERQDEFLLTTCQKQLADYAGGKNVAEDKGLSLYWDNLSEESWQAGSRKVNCKVAATLGDDGGFAPVTGSVTGEISISDRPAPETTPRPGVPADGTR</sequence>
<feature type="compositionally biased region" description="Pro residues" evidence="1">
    <location>
        <begin position="1"/>
        <end position="13"/>
    </location>
</feature>
<reference evidence="5 6" key="1">
    <citation type="journal article" date="2014" name="PLoS ONE">
        <title>Identification and Characterization of a New Erythromycin Biosynthetic Gene Cluster in Actinopolyspora erythraea YIM90600, a Novel Erythronolide-Producing Halophilic Actinomycete Isolated from Salt Field.</title>
        <authorList>
            <person name="Chen D."/>
            <person name="Feng J."/>
            <person name="Huang L."/>
            <person name="Zhang Q."/>
            <person name="Wu J."/>
            <person name="Zhu X."/>
            <person name="Duan Y."/>
            <person name="Xu Z."/>
        </authorList>
    </citation>
    <scope>NUCLEOTIDE SEQUENCE [LARGE SCALE GENOMIC DNA]</scope>
    <source>
        <strain evidence="5 6">YIM90600</strain>
    </source>
</reference>
<dbReference type="Pfam" id="PF13845">
    <property type="entry name" value="Septum_form"/>
    <property type="match status" value="1"/>
</dbReference>
<keyword evidence="2" id="KW-0812">Transmembrane</keyword>
<dbReference type="Proteomes" id="UP000029737">
    <property type="component" value="Unassembled WGS sequence"/>
</dbReference>
<feature type="region of interest" description="Disordered" evidence="1">
    <location>
        <begin position="1"/>
        <end position="27"/>
    </location>
</feature>
<accession>A0A099DBE8</accession>
<evidence type="ECO:0000313" key="4">
    <source>
        <dbReference type="EMBL" id="ASU77087.1"/>
    </source>
</evidence>
<proteinExistence type="predicted"/>
<dbReference type="EMBL" id="CP022752">
    <property type="protein sequence ID" value="ASU77087.1"/>
    <property type="molecule type" value="Genomic_DNA"/>
</dbReference>
<evidence type="ECO:0000256" key="2">
    <source>
        <dbReference type="SAM" id="Phobius"/>
    </source>
</evidence>
<evidence type="ECO:0000313" key="5">
    <source>
        <dbReference type="EMBL" id="KGI83226.1"/>
    </source>
</evidence>
<dbReference type="HOGENOM" id="CLU_037731_1_0_11"/>
<dbReference type="Proteomes" id="UP000215043">
    <property type="component" value="Chromosome"/>
</dbReference>
<feature type="transmembrane region" description="Helical" evidence="2">
    <location>
        <begin position="34"/>
        <end position="55"/>
    </location>
</feature>
<reference evidence="4 7" key="2">
    <citation type="submission" date="2017-08" db="EMBL/GenBank/DDBJ databases">
        <title>The complete genome sequence of moderately halophilic actinomycete Actinopolyspora erythraea YIM 90600, the producer of novel erythromycin, novel actinopolysporins A-C and tubercidin.</title>
        <authorList>
            <person name="Yin M."/>
            <person name="Tang S."/>
        </authorList>
    </citation>
    <scope>NUCLEOTIDE SEQUENCE [LARGE SCALE GENOMIC DNA]</scope>
    <source>
        <strain evidence="4 7">YIM 90600</strain>
    </source>
</reference>
<keyword evidence="6" id="KW-1185">Reference proteome</keyword>
<evidence type="ECO:0000313" key="6">
    <source>
        <dbReference type="Proteomes" id="UP000029737"/>
    </source>
</evidence>
<dbReference type="OrthoDB" id="4266126at2"/>
<evidence type="ECO:0000256" key="1">
    <source>
        <dbReference type="SAM" id="MobiDB-lite"/>
    </source>
</evidence>
<feature type="domain" description="Septum formation-related" evidence="3">
    <location>
        <begin position="82"/>
        <end position="300"/>
    </location>
</feature>
<dbReference type="RefSeq" id="WP_043569470.1">
    <property type="nucleotide sequence ID" value="NZ_CP022752.1"/>
</dbReference>
<protein>
    <recommendedName>
        <fullName evidence="3">Septum formation-related domain-containing protein</fullName>
    </recommendedName>
</protein>
<gene>
    <name evidence="4" type="ORF">CDG81_00700</name>
    <name evidence="5" type="ORF">IL38_00985</name>
</gene>
<name>A0A099DBE8_9ACTN</name>
<keyword evidence="2" id="KW-0472">Membrane</keyword>